<evidence type="ECO:0000313" key="1">
    <source>
        <dbReference type="EMBL" id="KVK74281.1"/>
    </source>
</evidence>
<proteinExistence type="predicted"/>
<dbReference type="AlphaFoldDB" id="A0A118KDJ1"/>
<comment type="caution">
    <text evidence="1">The sequence shown here is derived from an EMBL/GenBank/DDBJ whole genome shotgun (WGS) entry which is preliminary data.</text>
</comment>
<reference evidence="1 2" key="1">
    <citation type="submission" date="2015-11" db="EMBL/GenBank/DDBJ databases">
        <title>Expanding the genomic diversity of Burkholderia species for the development of highly accurate diagnostics.</title>
        <authorList>
            <person name="Sahl J."/>
            <person name="Keim P."/>
            <person name="Wagner D."/>
        </authorList>
    </citation>
    <scope>NUCLEOTIDE SEQUENCE [LARGE SCALE GENOMIC DNA]</scope>
    <source>
        <strain evidence="1 2">MSMB1302</strain>
    </source>
</reference>
<protein>
    <submittedName>
        <fullName evidence="1">Uncharacterized protein</fullName>
    </submittedName>
</protein>
<sequence>MADKVALIALSTMREFDARAREISTKKLKLEVLVGGDVYSESGASFVRCTSSAMSFGASFVTWDTLQFSRFQCEPRW</sequence>
<dbReference type="Proteomes" id="UP000069001">
    <property type="component" value="Unassembled WGS sequence"/>
</dbReference>
<name>A0A118KDJ1_BURCE</name>
<dbReference type="RefSeq" id="WP_059732477.1">
    <property type="nucleotide sequence ID" value="NZ_LOYH01000094.1"/>
</dbReference>
<accession>A0A118KDJ1</accession>
<gene>
    <name evidence="1" type="ORF">WS90_31235</name>
</gene>
<dbReference type="EMBL" id="LOYH01000094">
    <property type="protein sequence ID" value="KVK74281.1"/>
    <property type="molecule type" value="Genomic_DNA"/>
</dbReference>
<evidence type="ECO:0000313" key="2">
    <source>
        <dbReference type="Proteomes" id="UP000069001"/>
    </source>
</evidence>
<organism evidence="1 2">
    <name type="scientific">Burkholderia cepacia</name>
    <name type="common">Pseudomonas cepacia</name>
    <dbReference type="NCBI Taxonomy" id="292"/>
    <lineage>
        <taxon>Bacteria</taxon>
        <taxon>Pseudomonadati</taxon>
        <taxon>Pseudomonadota</taxon>
        <taxon>Betaproteobacteria</taxon>
        <taxon>Burkholderiales</taxon>
        <taxon>Burkholderiaceae</taxon>
        <taxon>Burkholderia</taxon>
        <taxon>Burkholderia cepacia complex</taxon>
    </lineage>
</organism>